<reference evidence="2" key="1">
    <citation type="submission" date="2016-12" db="EMBL/GenBank/DDBJ databases">
        <authorList>
            <person name="Varghese N."/>
            <person name="Submissions S."/>
        </authorList>
    </citation>
    <scope>NUCLEOTIDE SEQUENCE [LARGE SCALE GENOMIC DNA]</scope>
    <source>
        <strain evidence="2">DSM 16779</strain>
    </source>
</reference>
<evidence type="ECO:0000313" key="1">
    <source>
        <dbReference type="EMBL" id="SIO30667.1"/>
    </source>
</evidence>
<sequence>MLNNNYLLNVYFVELIKKDIPNDMSLLFNMNYFLIKTFNNF</sequence>
<protein>
    <submittedName>
        <fullName evidence="1">Uncharacterized protein</fullName>
    </submittedName>
</protein>
<organism evidence="1 2">
    <name type="scientific">Chryseobacterium scophthalmum</name>
    <dbReference type="NCBI Taxonomy" id="59733"/>
    <lineage>
        <taxon>Bacteria</taxon>
        <taxon>Pseudomonadati</taxon>
        <taxon>Bacteroidota</taxon>
        <taxon>Flavobacteriia</taxon>
        <taxon>Flavobacteriales</taxon>
        <taxon>Weeksellaceae</taxon>
        <taxon>Chryseobacterium group</taxon>
        <taxon>Chryseobacterium</taxon>
    </lineage>
</organism>
<proteinExistence type="predicted"/>
<dbReference type="Proteomes" id="UP000184782">
    <property type="component" value="Unassembled WGS sequence"/>
</dbReference>
<dbReference type="EMBL" id="FSRQ01000003">
    <property type="protein sequence ID" value="SIO30667.1"/>
    <property type="molecule type" value="Genomic_DNA"/>
</dbReference>
<gene>
    <name evidence="1" type="ORF">SAMN05421769_3403</name>
</gene>
<dbReference type="AlphaFoldDB" id="A0A1N6IF55"/>
<name>A0A1N6IF55_9FLAO</name>
<evidence type="ECO:0000313" key="2">
    <source>
        <dbReference type="Proteomes" id="UP000184782"/>
    </source>
</evidence>
<keyword evidence="2" id="KW-1185">Reference proteome</keyword>
<accession>A0A1N6IF55</accession>